<evidence type="ECO:0000256" key="4">
    <source>
        <dbReference type="ARBA" id="ARBA00022824"/>
    </source>
</evidence>
<feature type="region of interest" description="Disordered" evidence="8">
    <location>
        <begin position="1144"/>
        <end position="1163"/>
    </location>
</feature>
<keyword evidence="3 9" id="KW-0812">Transmembrane</keyword>
<feature type="transmembrane region" description="Helical" evidence="9">
    <location>
        <begin position="282"/>
        <end position="301"/>
    </location>
</feature>
<feature type="region of interest" description="Disordered" evidence="8">
    <location>
        <begin position="23"/>
        <end position="53"/>
    </location>
</feature>
<feature type="transmembrane region" description="Helical" evidence="9">
    <location>
        <begin position="307"/>
        <end position="326"/>
    </location>
</feature>
<name>A0ABD3Q7N4_9STRA</name>
<feature type="compositionally biased region" description="Basic and acidic residues" evidence="8">
    <location>
        <begin position="919"/>
        <end position="935"/>
    </location>
</feature>
<feature type="compositionally biased region" description="Low complexity" evidence="8">
    <location>
        <begin position="645"/>
        <end position="660"/>
    </location>
</feature>
<dbReference type="EMBL" id="JALLPJ020000305">
    <property type="protein sequence ID" value="KAL3795971.1"/>
    <property type="molecule type" value="Genomic_DNA"/>
</dbReference>
<keyword evidence="4" id="KW-0256">Endoplasmic reticulum</keyword>
<evidence type="ECO:0000313" key="10">
    <source>
        <dbReference type="EMBL" id="KAL3795971.1"/>
    </source>
</evidence>
<reference evidence="10 11" key="1">
    <citation type="submission" date="2024-10" db="EMBL/GenBank/DDBJ databases">
        <title>Updated reference genomes for cyclostephanoid diatoms.</title>
        <authorList>
            <person name="Roberts W.R."/>
            <person name="Alverson A.J."/>
        </authorList>
    </citation>
    <scope>NUCLEOTIDE SEQUENCE [LARGE SCALE GENOMIC DNA]</scope>
    <source>
        <strain evidence="10 11">AJA010-31</strain>
    </source>
</reference>
<feature type="compositionally biased region" description="Polar residues" evidence="8">
    <location>
        <begin position="972"/>
        <end position="982"/>
    </location>
</feature>
<feature type="transmembrane region" description="Helical" evidence="9">
    <location>
        <begin position="347"/>
        <end position="369"/>
    </location>
</feature>
<keyword evidence="11" id="KW-1185">Reference proteome</keyword>
<organism evidence="10 11">
    <name type="scientific">Cyclotella atomus</name>
    <dbReference type="NCBI Taxonomy" id="382360"/>
    <lineage>
        <taxon>Eukaryota</taxon>
        <taxon>Sar</taxon>
        <taxon>Stramenopiles</taxon>
        <taxon>Ochrophyta</taxon>
        <taxon>Bacillariophyta</taxon>
        <taxon>Coscinodiscophyceae</taxon>
        <taxon>Thalassiosirophycidae</taxon>
        <taxon>Stephanodiscales</taxon>
        <taxon>Stephanodiscaceae</taxon>
        <taxon>Cyclotella</taxon>
    </lineage>
</organism>
<evidence type="ECO:0000313" key="11">
    <source>
        <dbReference type="Proteomes" id="UP001530400"/>
    </source>
</evidence>
<feature type="transmembrane region" description="Helical" evidence="9">
    <location>
        <begin position="472"/>
        <end position="495"/>
    </location>
</feature>
<feature type="compositionally biased region" description="Basic and acidic residues" evidence="8">
    <location>
        <begin position="1017"/>
        <end position="1026"/>
    </location>
</feature>
<feature type="transmembrane region" description="Helical" evidence="9">
    <location>
        <begin position="501"/>
        <end position="525"/>
    </location>
</feature>
<feature type="transmembrane region" description="Helical" evidence="9">
    <location>
        <begin position="402"/>
        <end position="430"/>
    </location>
</feature>
<dbReference type="PANTHER" id="PTHR13289">
    <property type="entry name" value="PROTEIN PHOSPHATASE 1-BINDING PROTEIN BIFOCAL"/>
    <property type="match status" value="1"/>
</dbReference>
<feature type="compositionally biased region" description="Low complexity" evidence="8">
    <location>
        <begin position="141"/>
        <end position="154"/>
    </location>
</feature>
<evidence type="ECO:0000256" key="1">
    <source>
        <dbReference type="ARBA" id="ARBA00004232"/>
    </source>
</evidence>
<evidence type="ECO:0000256" key="6">
    <source>
        <dbReference type="ARBA" id="ARBA00023136"/>
    </source>
</evidence>
<feature type="compositionally biased region" description="Basic and acidic residues" evidence="8">
    <location>
        <begin position="1149"/>
        <end position="1163"/>
    </location>
</feature>
<protein>
    <submittedName>
        <fullName evidence="10">Uncharacterized protein</fullName>
    </submittedName>
</protein>
<accession>A0ABD3Q7N4</accession>
<dbReference type="Proteomes" id="UP001530400">
    <property type="component" value="Unassembled WGS sequence"/>
</dbReference>
<evidence type="ECO:0000256" key="8">
    <source>
        <dbReference type="SAM" id="MobiDB-lite"/>
    </source>
</evidence>
<feature type="region of interest" description="Disordered" evidence="8">
    <location>
        <begin position="602"/>
        <end position="660"/>
    </location>
</feature>
<dbReference type="PANTHER" id="PTHR13289:SF6">
    <property type="entry name" value="MACOILIN"/>
    <property type="match status" value="1"/>
</dbReference>
<feature type="compositionally biased region" description="Basic and acidic residues" evidence="8">
    <location>
        <begin position="1070"/>
        <end position="1087"/>
    </location>
</feature>
<feature type="compositionally biased region" description="Low complexity" evidence="8">
    <location>
        <begin position="26"/>
        <end position="42"/>
    </location>
</feature>
<feature type="transmembrane region" description="Helical" evidence="9">
    <location>
        <begin position="1125"/>
        <end position="1148"/>
    </location>
</feature>
<proteinExistence type="predicted"/>
<sequence length="1163" mass="126218">MYNQELNLDTMVEIIPYAEDDEEESTWIPLSSSSVPSEPTASQTHAAESQELQTLSRSSQLLAAASAVITGQSTPLLEQTILSHLTATPPVQEKEEFDSEDDGRIVWRHADELKDEKLLFRRNEGSDNARSGSHHDDDARSSSNNAFRNSSGNNTQRQRQHGPPSRNSTSQPNNTHPQPRNTAEPNSSTSATQLISYREQAQSKLSQTLLYHPMRSLPFILLCNLYTQSKYELVQSWNAYITTIHNGGGSVVFAPIIFYLILLLVGMLLICVGIIKISHVAIVSSVKFAVSSMKMLVWGAVGLSSHMAVLISIVFVIVGILSWIVAIRVERWKNKEDALWTMDFGTVIPGVIALGSNSVYELVIILYSIQAFKTSLSSTNGVYVQLEDQECEAVQDVMLSSVFSWLVAFGMAIAVIALTTIGVSIFSVHLDAKIQSSESMMTHSKHDKASNADALSGQGISRIKRHLNACHALSIAILALSAVSLLLTRAMYLYFGGDLLYFISGLGSIGLHLVCIGVGAALVAWAGKLAVNELPADRDENDGRNVYQRIARNALKESIIDITTNAVWSNVSGLSGVLSEEDGILRLAVLEWLVDRWTLSSGTSEQPSASSAQSEQEHSDTAQQDSTQQSASSSQAASNDAYPPSSTNQANTNTSSTQQASTGSCINIDILKALPSYQSLEEVISKLDADESLIPAIDSYRTWIYSLPPSRNVAMAVSFWKMCPGMTVMILLLTWSNLMGLKQAITSMVYSQLHTDQCGISSMSSRNHLWITALMLTPLMYLEYLRVRRWWARVSYNISETQSDNQQNNTVPDSLTIMLQYDYDETSASLSGSIINLSTLNKLILHTWNLLLESIAILESSIPVVRCATVACAAANLTNDAACLVDLAVEIKHRGLFAGIGIMLVDAFSHHLQEELRRRREESIDGVSIDDRTSSNEDELGGKYTSSIIKSVGHASKIVHNLSRLRMDNNDQKGPSNQPDTESANHDSDAGDDAEESKQVNSTAAAETESGETVTDSVDHSDKITDELVSSDASSDASRYPKETQHARTLSSTDNDGRRTACSAISEESSSEKPGDEAADNTSKETSEVIAAAADKTSPSDQSEAAETLTLIEEQEKQSDGGLPIWLGGGLAVVGAVVGGLAVAAATGGKKDEKKERRGSSDI</sequence>
<evidence type="ECO:0000256" key="9">
    <source>
        <dbReference type="SAM" id="Phobius"/>
    </source>
</evidence>
<dbReference type="InterPro" id="IPR019130">
    <property type="entry name" value="Macoilin"/>
</dbReference>
<dbReference type="AlphaFoldDB" id="A0ABD3Q7N4"/>
<evidence type="ECO:0000256" key="7">
    <source>
        <dbReference type="ARBA" id="ARBA00023242"/>
    </source>
</evidence>
<keyword evidence="6 9" id="KW-0472">Membrane</keyword>
<feature type="transmembrane region" description="Helical" evidence="9">
    <location>
        <begin position="713"/>
        <end position="735"/>
    </location>
</feature>
<feature type="compositionally biased region" description="Low complexity" evidence="8">
    <location>
        <begin position="621"/>
        <end position="638"/>
    </location>
</feature>
<feature type="compositionally biased region" description="Low complexity" evidence="8">
    <location>
        <begin position="604"/>
        <end position="614"/>
    </location>
</feature>
<dbReference type="GO" id="GO:0030867">
    <property type="term" value="C:rough endoplasmic reticulum membrane"/>
    <property type="evidence" value="ECO:0007669"/>
    <property type="project" value="UniProtKB-SubCell"/>
</dbReference>
<dbReference type="GO" id="GO:0031965">
    <property type="term" value="C:nuclear membrane"/>
    <property type="evidence" value="ECO:0007669"/>
    <property type="project" value="UniProtKB-SubCell"/>
</dbReference>
<gene>
    <name evidence="10" type="ORF">ACHAWO_013102</name>
</gene>
<feature type="region of interest" description="Disordered" evidence="8">
    <location>
        <begin position="124"/>
        <end position="192"/>
    </location>
</feature>
<keyword evidence="7" id="KW-0539">Nucleus</keyword>
<keyword evidence="5 9" id="KW-1133">Transmembrane helix</keyword>
<feature type="region of interest" description="Disordered" evidence="8">
    <location>
        <begin position="962"/>
        <end position="1106"/>
    </location>
</feature>
<feature type="region of interest" description="Disordered" evidence="8">
    <location>
        <begin position="919"/>
        <end position="941"/>
    </location>
</feature>
<feature type="compositionally biased region" description="Polar residues" evidence="8">
    <location>
        <begin position="999"/>
        <end position="1016"/>
    </location>
</feature>
<evidence type="ECO:0000256" key="2">
    <source>
        <dbReference type="ARBA" id="ARBA00004269"/>
    </source>
</evidence>
<feature type="compositionally biased region" description="Basic and acidic residues" evidence="8">
    <location>
        <begin position="124"/>
        <end position="140"/>
    </location>
</feature>
<evidence type="ECO:0000256" key="5">
    <source>
        <dbReference type="ARBA" id="ARBA00022989"/>
    </source>
</evidence>
<feature type="transmembrane region" description="Helical" evidence="9">
    <location>
        <begin position="252"/>
        <end position="275"/>
    </location>
</feature>
<feature type="compositionally biased region" description="Polar residues" evidence="8">
    <location>
        <begin position="165"/>
        <end position="192"/>
    </location>
</feature>
<comment type="caution">
    <text evidence="10">The sequence shown here is derived from an EMBL/GenBank/DDBJ whole genome shotgun (WGS) entry which is preliminary data.</text>
</comment>
<comment type="subcellular location">
    <subcellularLocation>
        <location evidence="1">Nucleus membrane</location>
        <topology evidence="1">Multi-pass membrane protein</topology>
    </subcellularLocation>
    <subcellularLocation>
        <location evidence="2">Rough endoplasmic reticulum membrane</location>
        <topology evidence="2">Multi-pass membrane protein</topology>
    </subcellularLocation>
</comment>
<evidence type="ECO:0000256" key="3">
    <source>
        <dbReference type="ARBA" id="ARBA00022692"/>
    </source>
</evidence>